<proteinExistence type="predicted"/>
<dbReference type="SUPFAM" id="SSF52540">
    <property type="entry name" value="P-loop containing nucleoside triphosphate hydrolases"/>
    <property type="match status" value="1"/>
</dbReference>
<dbReference type="Pfam" id="PF01535">
    <property type="entry name" value="PPR"/>
    <property type="match status" value="2"/>
</dbReference>
<dbReference type="PROSITE" id="PS51375">
    <property type="entry name" value="PPR"/>
    <property type="match status" value="2"/>
</dbReference>
<keyword evidence="1" id="KW-0677">Repeat</keyword>
<dbReference type="GO" id="GO:0009451">
    <property type="term" value="P:RNA modification"/>
    <property type="evidence" value="ECO:0007669"/>
    <property type="project" value="InterPro"/>
</dbReference>
<evidence type="ECO:0000256" key="2">
    <source>
        <dbReference type="PROSITE-ProRule" id="PRU00708"/>
    </source>
</evidence>
<dbReference type="NCBIfam" id="TIGR00756">
    <property type="entry name" value="PPR"/>
    <property type="match status" value="3"/>
</dbReference>
<feature type="repeat" description="PPR" evidence="2">
    <location>
        <begin position="116"/>
        <end position="150"/>
    </location>
</feature>
<organism evidence="3 4">
    <name type="scientific">Lactuca virosa</name>
    <dbReference type="NCBI Taxonomy" id="75947"/>
    <lineage>
        <taxon>Eukaryota</taxon>
        <taxon>Viridiplantae</taxon>
        <taxon>Streptophyta</taxon>
        <taxon>Embryophyta</taxon>
        <taxon>Tracheophyta</taxon>
        <taxon>Spermatophyta</taxon>
        <taxon>Magnoliopsida</taxon>
        <taxon>eudicotyledons</taxon>
        <taxon>Gunneridae</taxon>
        <taxon>Pentapetalae</taxon>
        <taxon>asterids</taxon>
        <taxon>campanulids</taxon>
        <taxon>Asterales</taxon>
        <taxon>Asteraceae</taxon>
        <taxon>Cichorioideae</taxon>
        <taxon>Cichorieae</taxon>
        <taxon>Lactucinae</taxon>
        <taxon>Lactuca</taxon>
    </lineage>
</organism>
<dbReference type="InterPro" id="IPR011990">
    <property type="entry name" value="TPR-like_helical_dom_sf"/>
</dbReference>
<evidence type="ECO:0000256" key="1">
    <source>
        <dbReference type="ARBA" id="ARBA00022737"/>
    </source>
</evidence>
<comment type="caution">
    <text evidence="3">The sequence shown here is derived from an EMBL/GenBank/DDBJ whole genome shotgun (WGS) entry which is preliminary data.</text>
</comment>
<protein>
    <recommendedName>
        <fullName evidence="5">Pentatricopeptide repeat-containing protein</fullName>
    </recommendedName>
</protein>
<dbReference type="GO" id="GO:0003723">
    <property type="term" value="F:RNA binding"/>
    <property type="evidence" value="ECO:0007669"/>
    <property type="project" value="InterPro"/>
</dbReference>
<sequence length="254" mass="29242">MSGRHEKGVNVQVLLRCRPFSDDELRNNAPQVVTCNKYQREVAVSQSVAGMQIDRVFTFDKVSDDEYVSVGALEEETIGYDALHKFDSENLHIAQYGRLGQIHNARQVFDSLREKNIVSWNSMVACYFQNNQPNEAQNLFEQMPKRSTVSWNGLISGYVKNMMVKEAREVFDKMPYRNIISWTAMIRGYIQEGLVSEAETLFMKMPERNVVSYTVMFGDLIQIIKSTKLVGQNIVQSFSVRQNNTSFLKKKQLK</sequence>
<feature type="repeat" description="PPR" evidence="2">
    <location>
        <begin position="178"/>
        <end position="212"/>
    </location>
</feature>
<dbReference type="PANTHER" id="PTHR47926:SF533">
    <property type="entry name" value="DYW DOMAIN-CONTAINING PROTEIN"/>
    <property type="match status" value="1"/>
</dbReference>
<dbReference type="Proteomes" id="UP001157418">
    <property type="component" value="Unassembled WGS sequence"/>
</dbReference>
<dbReference type="InterPro" id="IPR027417">
    <property type="entry name" value="P-loop_NTPase"/>
</dbReference>
<keyword evidence="4" id="KW-1185">Reference proteome</keyword>
<dbReference type="PANTHER" id="PTHR47926">
    <property type="entry name" value="PENTATRICOPEPTIDE REPEAT-CONTAINING PROTEIN"/>
    <property type="match status" value="1"/>
</dbReference>
<accession>A0AAU9MB64</accession>
<evidence type="ECO:0000313" key="3">
    <source>
        <dbReference type="EMBL" id="CAH1423802.1"/>
    </source>
</evidence>
<dbReference type="Pfam" id="PF13041">
    <property type="entry name" value="PPR_2"/>
    <property type="match status" value="1"/>
</dbReference>
<evidence type="ECO:0000313" key="4">
    <source>
        <dbReference type="Proteomes" id="UP001157418"/>
    </source>
</evidence>
<dbReference type="AlphaFoldDB" id="A0AAU9MB64"/>
<dbReference type="GO" id="GO:0048731">
    <property type="term" value="P:system development"/>
    <property type="evidence" value="ECO:0007669"/>
    <property type="project" value="UniProtKB-ARBA"/>
</dbReference>
<dbReference type="InterPro" id="IPR002885">
    <property type="entry name" value="PPR_rpt"/>
</dbReference>
<name>A0AAU9MB64_9ASTR</name>
<reference evidence="3 4" key="1">
    <citation type="submission" date="2022-01" db="EMBL/GenBank/DDBJ databases">
        <authorList>
            <person name="Xiong W."/>
            <person name="Schranz E."/>
        </authorList>
    </citation>
    <scope>NUCLEOTIDE SEQUENCE [LARGE SCALE GENOMIC DNA]</scope>
</reference>
<dbReference type="InterPro" id="IPR046960">
    <property type="entry name" value="PPR_At4g14850-like_plant"/>
</dbReference>
<dbReference type="EMBL" id="CAKMRJ010001112">
    <property type="protein sequence ID" value="CAH1423802.1"/>
    <property type="molecule type" value="Genomic_DNA"/>
</dbReference>
<dbReference type="Gene3D" id="1.25.40.10">
    <property type="entry name" value="Tetratricopeptide repeat domain"/>
    <property type="match status" value="2"/>
</dbReference>
<evidence type="ECO:0008006" key="5">
    <source>
        <dbReference type="Google" id="ProtNLM"/>
    </source>
</evidence>
<gene>
    <name evidence="3" type="ORF">LVIROSA_LOCUS11063</name>
</gene>
<dbReference type="FunFam" id="1.25.40.10:FF:000125">
    <property type="entry name" value="Pentatricopeptide repeat-containing protein"/>
    <property type="match status" value="1"/>
</dbReference>